<keyword evidence="7" id="KW-0653">Protein transport</keyword>
<protein>
    <recommendedName>
        <fullName evidence="10">Biopolymer transporter ExbD</fullName>
    </recommendedName>
</protein>
<evidence type="ECO:0000256" key="4">
    <source>
        <dbReference type="ARBA" id="ARBA00022692"/>
    </source>
</evidence>
<keyword evidence="4 7" id="KW-0812">Transmembrane</keyword>
<dbReference type="EMBL" id="JABDJR010000589">
    <property type="protein sequence ID" value="NNF08000.1"/>
    <property type="molecule type" value="Genomic_DNA"/>
</dbReference>
<comment type="caution">
    <text evidence="8">The sequence shown here is derived from an EMBL/GenBank/DDBJ whole genome shotgun (WGS) entry which is preliminary data.</text>
</comment>
<evidence type="ECO:0000313" key="9">
    <source>
        <dbReference type="Proteomes" id="UP000547674"/>
    </source>
</evidence>
<evidence type="ECO:0000256" key="1">
    <source>
        <dbReference type="ARBA" id="ARBA00004162"/>
    </source>
</evidence>
<dbReference type="Pfam" id="PF02472">
    <property type="entry name" value="ExbD"/>
    <property type="match status" value="1"/>
</dbReference>
<evidence type="ECO:0000313" key="8">
    <source>
        <dbReference type="EMBL" id="NNF08000.1"/>
    </source>
</evidence>
<dbReference type="InterPro" id="IPR003400">
    <property type="entry name" value="ExbD"/>
</dbReference>
<dbReference type="AlphaFoldDB" id="A0A7Y2H3F2"/>
<dbReference type="Proteomes" id="UP000547674">
    <property type="component" value="Unassembled WGS sequence"/>
</dbReference>
<evidence type="ECO:0000256" key="5">
    <source>
        <dbReference type="ARBA" id="ARBA00022989"/>
    </source>
</evidence>
<dbReference type="GO" id="GO:0005886">
    <property type="term" value="C:plasma membrane"/>
    <property type="evidence" value="ECO:0007669"/>
    <property type="project" value="UniProtKB-SubCell"/>
</dbReference>
<dbReference type="GO" id="GO:0022857">
    <property type="term" value="F:transmembrane transporter activity"/>
    <property type="evidence" value="ECO:0007669"/>
    <property type="project" value="InterPro"/>
</dbReference>
<evidence type="ECO:0000256" key="6">
    <source>
        <dbReference type="ARBA" id="ARBA00023136"/>
    </source>
</evidence>
<keyword evidence="7" id="KW-0813">Transport</keyword>
<name>A0A7Y2H3F2_UNCEI</name>
<evidence type="ECO:0000256" key="2">
    <source>
        <dbReference type="ARBA" id="ARBA00005811"/>
    </source>
</evidence>
<organism evidence="8 9">
    <name type="scientific">Eiseniibacteriota bacterium</name>
    <dbReference type="NCBI Taxonomy" id="2212470"/>
    <lineage>
        <taxon>Bacteria</taxon>
        <taxon>Candidatus Eiseniibacteriota</taxon>
    </lineage>
</organism>
<keyword evidence="6" id="KW-0472">Membrane</keyword>
<reference evidence="8 9" key="1">
    <citation type="submission" date="2020-03" db="EMBL/GenBank/DDBJ databases">
        <title>Metabolic flexibility allows generalist bacteria to become dominant in a frequently disturbed ecosystem.</title>
        <authorList>
            <person name="Chen Y.-J."/>
            <person name="Leung P.M."/>
            <person name="Bay S.K."/>
            <person name="Hugenholtz P."/>
            <person name="Kessler A.J."/>
            <person name="Shelley G."/>
            <person name="Waite D.W."/>
            <person name="Cook P.L."/>
            <person name="Greening C."/>
        </authorList>
    </citation>
    <scope>NUCLEOTIDE SEQUENCE [LARGE SCALE GENOMIC DNA]</scope>
    <source>
        <strain evidence="8">SS_bin_28</strain>
    </source>
</reference>
<keyword evidence="5" id="KW-1133">Transmembrane helix</keyword>
<gene>
    <name evidence="8" type="ORF">HKN21_14650</name>
</gene>
<comment type="similarity">
    <text evidence="2 7">Belongs to the ExbD/TolR family.</text>
</comment>
<evidence type="ECO:0000256" key="7">
    <source>
        <dbReference type="RuleBase" id="RU003879"/>
    </source>
</evidence>
<accession>A0A7Y2H3F2</accession>
<sequence>MRLRTRGRRASFRKSGTPKLRMTSMMDILVVLLLFLLKSFVVEGEVMTPAAGVALPESTSPELPEATLVVSISGESIVVGDKTVARVATVEGESELLIPGLAATLSLSSQHTADIRERTGEDLSAPLTATIQGDKATPFRVIEKVMYTLSQGGYENISL</sequence>
<comment type="subcellular location">
    <subcellularLocation>
        <location evidence="1">Cell membrane</location>
        <topology evidence="1">Single-pass membrane protein</topology>
    </subcellularLocation>
    <subcellularLocation>
        <location evidence="7">Cell membrane</location>
        <topology evidence="7">Single-pass type II membrane protein</topology>
    </subcellularLocation>
</comment>
<feature type="non-terminal residue" evidence="8">
    <location>
        <position position="159"/>
    </location>
</feature>
<proteinExistence type="inferred from homology"/>
<dbReference type="GO" id="GO:0015031">
    <property type="term" value="P:protein transport"/>
    <property type="evidence" value="ECO:0007669"/>
    <property type="project" value="UniProtKB-KW"/>
</dbReference>
<evidence type="ECO:0008006" key="10">
    <source>
        <dbReference type="Google" id="ProtNLM"/>
    </source>
</evidence>
<keyword evidence="3" id="KW-1003">Cell membrane</keyword>
<evidence type="ECO:0000256" key="3">
    <source>
        <dbReference type="ARBA" id="ARBA00022475"/>
    </source>
</evidence>